<dbReference type="EMBL" id="JBHSKY010000006">
    <property type="protein sequence ID" value="MFC5278295.1"/>
    <property type="molecule type" value="Genomic_DNA"/>
</dbReference>
<dbReference type="Proteomes" id="UP001596118">
    <property type="component" value="Unassembled WGS sequence"/>
</dbReference>
<protein>
    <recommendedName>
        <fullName evidence="3">ParB/Sulfiredoxin domain-containing protein</fullName>
    </recommendedName>
</protein>
<proteinExistence type="predicted"/>
<reference evidence="1 2" key="1">
    <citation type="journal article" date="2019" name="Int. J. Syst. Evol. Microbiol.">
        <title>The Global Catalogue of Microorganisms (GCM) 10K type strain sequencing project: providing services to taxonomists for standard genome sequencing and annotation.</title>
        <authorList>
            <consortium name="The Broad Institute Genomics Platform"/>
            <consortium name="The Broad Institute Genome Sequencing Center for Infectious Disease"/>
            <person name="Wu L."/>
            <person name="Ma J."/>
        </authorList>
    </citation>
    <scope>NUCLEOTIDE SEQUENCE [LARGE SCALE GENOMIC DNA]</scope>
    <source>
        <strain evidence="1 2">CGMCC 1.12124</strain>
    </source>
</reference>
<sequence length="262" mass="30592">MSGLVRLARSTLRSLRRKGPIPTGFAAARRVGVEPQGRYYYYRARLRAVRGERCTDPFGTIEVSPRAIEWLPTARFHKWRSLGDVRGGRWDDPLMRFEAMPTFRTLRQRFEAGREWEETELYRSALARLWRGKRGWHGSWTEDGLKARCDAVDDLYDRMSSEGYRSQADLTGKSTAERLRKGVFRRHEIDIAVHIGRDGEFRFVDGRHRLAIAKLLDLDTVTVQPVVRHRQWHETRRRVADRGIEAVSPELRQHPDLADVRD</sequence>
<evidence type="ECO:0000313" key="2">
    <source>
        <dbReference type="Proteomes" id="UP001596118"/>
    </source>
</evidence>
<dbReference type="AlphaFoldDB" id="A0ABD5R001"/>
<keyword evidence="2" id="KW-1185">Reference proteome</keyword>
<dbReference type="RefSeq" id="WP_256410498.1">
    <property type="nucleotide sequence ID" value="NZ_JANHDM010000001.1"/>
</dbReference>
<comment type="caution">
    <text evidence="1">The sequence shown here is derived from an EMBL/GenBank/DDBJ whole genome shotgun (WGS) entry which is preliminary data.</text>
</comment>
<name>A0ABD5R001_9EURY</name>
<organism evidence="1 2">
    <name type="scientific">Halorubrum rubrum</name>
    <dbReference type="NCBI Taxonomy" id="1126240"/>
    <lineage>
        <taxon>Archaea</taxon>
        <taxon>Methanobacteriati</taxon>
        <taxon>Methanobacteriota</taxon>
        <taxon>Stenosarchaea group</taxon>
        <taxon>Halobacteria</taxon>
        <taxon>Halobacteriales</taxon>
        <taxon>Haloferacaceae</taxon>
        <taxon>Halorubrum</taxon>
    </lineage>
</organism>
<accession>A0ABD5R001</accession>
<evidence type="ECO:0008006" key="3">
    <source>
        <dbReference type="Google" id="ProtNLM"/>
    </source>
</evidence>
<gene>
    <name evidence="1" type="ORF">ACFPM1_05905</name>
</gene>
<evidence type="ECO:0000313" key="1">
    <source>
        <dbReference type="EMBL" id="MFC5278295.1"/>
    </source>
</evidence>